<dbReference type="Pfam" id="PF00109">
    <property type="entry name" value="ketoacyl-synt"/>
    <property type="match status" value="1"/>
</dbReference>
<dbReference type="InterPro" id="IPR018201">
    <property type="entry name" value="Ketoacyl_synth_AS"/>
</dbReference>
<evidence type="ECO:0000313" key="6">
    <source>
        <dbReference type="Proteomes" id="UP000830055"/>
    </source>
</evidence>
<dbReference type="Gene3D" id="3.40.47.10">
    <property type="match status" value="1"/>
</dbReference>
<dbReference type="InterPro" id="IPR020841">
    <property type="entry name" value="PKS_Beta-ketoAc_synthase_dom"/>
</dbReference>
<keyword evidence="2 3" id="KW-0808">Transferase</keyword>
<gene>
    <name evidence="5" type="ORF">DPPLL_06550</name>
</gene>
<dbReference type="PROSITE" id="PS52004">
    <property type="entry name" value="KS3_2"/>
    <property type="match status" value="1"/>
</dbReference>
<dbReference type="Pfam" id="PF02801">
    <property type="entry name" value="Ketoacyl-synt_C"/>
    <property type="match status" value="1"/>
</dbReference>
<dbReference type="InterPro" id="IPR014030">
    <property type="entry name" value="Ketoacyl_synth_N"/>
</dbReference>
<keyword evidence="6" id="KW-1185">Reference proteome</keyword>
<proteinExistence type="inferred from homology"/>
<accession>A0ABN6M2E6</accession>
<dbReference type="EMBL" id="AP025516">
    <property type="protein sequence ID" value="BDD86290.1"/>
    <property type="molecule type" value="Genomic_DNA"/>
</dbReference>
<evidence type="ECO:0000259" key="4">
    <source>
        <dbReference type="PROSITE" id="PS52004"/>
    </source>
</evidence>
<dbReference type="InterPro" id="IPR000794">
    <property type="entry name" value="Beta-ketoacyl_synthase"/>
</dbReference>
<evidence type="ECO:0000256" key="3">
    <source>
        <dbReference type="RuleBase" id="RU003694"/>
    </source>
</evidence>
<reference evidence="5 6" key="1">
    <citation type="submission" date="2022-01" db="EMBL/GenBank/DDBJ databases">
        <title>Desulfofustis limnae sp. nov., a novel mesophilic sulfate-reducing bacterium isolated from marsh soil.</title>
        <authorList>
            <person name="Watanabe M."/>
            <person name="Takahashi A."/>
            <person name="Kojima H."/>
            <person name="Fukui M."/>
        </authorList>
    </citation>
    <scope>NUCLEOTIDE SEQUENCE [LARGE SCALE GENOMIC DNA]</scope>
    <source>
        <strain evidence="5 6">PPLL</strain>
    </source>
</reference>
<dbReference type="PANTHER" id="PTHR11712:SF336">
    <property type="entry name" value="3-OXOACYL-[ACYL-CARRIER-PROTEIN] SYNTHASE, MITOCHONDRIAL"/>
    <property type="match status" value="1"/>
</dbReference>
<dbReference type="InterPro" id="IPR014031">
    <property type="entry name" value="Ketoacyl_synth_C"/>
</dbReference>
<sequence length="416" mass="44056">MAARELVIIGYDAVSPLGDELSCQWQRALAGESGIGPLTRFPLADDFPVRIAGQAPNLDRFDYPFLAARHLAAWSSPVFRYALLTVVRALEQSGVQITPDLAPRVAITYSSAVGGLDAVLHADRRLIAENRLPHPFANPNSCINMVGGKIAIETGARGPITATITACATGLTSLLVAALLLQQGRADLALCGAVDFALVEPIVAGFYTMNGIYIPRPEQKDEPPTAASRPFSVDRRGFVIAEGAAALILATREFADAHGLPYRIQLAGWGMTSDAHHFVAPHLPTVRQCMLEAIADADLSPADIAAVNAHAASTKVGDQVEQEALAAVFAERPVPVTANKSLIGHAMGASSAIETVFTLLGMEQGLLPPTINYRPDPALPIDCVADGPRSLAQEFVLKNAFGFGGCNACAVFRRIH</sequence>
<name>A0ABN6M2E6_9BACT</name>
<dbReference type="Proteomes" id="UP000830055">
    <property type="component" value="Chromosome"/>
</dbReference>
<dbReference type="PROSITE" id="PS00606">
    <property type="entry name" value="KS3_1"/>
    <property type="match status" value="1"/>
</dbReference>
<feature type="domain" description="Ketosynthase family 3 (KS3)" evidence="4">
    <location>
        <begin position="3"/>
        <end position="414"/>
    </location>
</feature>
<dbReference type="InterPro" id="IPR016039">
    <property type="entry name" value="Thiolase-like"/>
</dbReference>
<evidence type="ECO:0000256" key="1">
    <source>
        <dbReference type="ARBA" id="ARBA00008467"/>
    </source>
</evidence>
<evidence type="ECO:0000256" key="2">
    <source>
        <dbReference type="ARBA" id="ARBA00022679"/>
    </source>
</evidence>
<dbReference type="SUPFAM" id="SSF53901">
    <property type="entry name" value="Thiolase-like"/>
    <property type="match status" value="2"/>
</dbReference>
<organism evidence="5 6">
    <name type="scientific">Desulfofustis limnaeus</name>
    <dbReference type="NCBI Taxonomy" id="2740163"/>
    <lineage>
        <taxon>Bacteria</taxon>
        <taxon>Pseudomonadati</taxon>
        <taxon>Thermodesulfobacteriota</taxon>
        <taxon>Desulfobulbia</taxon>
        <taxon>Desulfobulbales</taxon>
        <taxon>Desulfocapsaceae</taxon>
        <taxon>Desulfofustis</taxon>
    </lineage>
</organism>
<protein>
    <submittedName>
        <fullName evidence="5">3-oxoacyl-[acyl-carrier-protein] synthase 2</fullName>
    </submittedName>
</protein>
<dbReference type="PANTHER" id="PTHR11712">
    <property type="entry name" value="POLYKETIDE SYNTHASE-RELATED"/>
    <property type="match status" value="1"/>
</dbReference>
<comment type="similarity">
    <text evidence="1 3">Belongs to the thiolase-like superfamily. Beta-ketoacyl-ACP synthases family.</text>
</comment>
<dbReference type="CDD" id="cd00834">
    <property type="entry name" value="KAS_I_II"/>
    <property type="match status" value="1"/>
</dbReference>
<dbReference type="SMART" id="SM00825">
    <property type="entry name" value="PKS_KS"/>
    <property type="match status" value="1"/>
</dbReference>
<evidence type="ECO:0000313" key="5">
    <source>
        <dbReference type="EMBL" id="BDD86290.1"/>
    </source>
</evidence>